<dbReference type="Proteomes" id="UP000643403">
    <property type="component" value="Unassembled WGS sequence"/>
</dbReference>
<evidence type="ECO:0000313" key="3">
    <source>
        <dbReference type="Proteomes" id="UP000643403"/>
    </source>
</evidence>
<accession>A0ABQ3C5E4</accession>
<evidence type="ECO:0008006" key="4">
    <source>
        <dbReference type="Google" id="ProtNLM"/>
    </source>
</evidence>
<comment type="caution">
    <text evidence="2">The sequence shown here is derived from an EMBL/GenBank/DDBJ whole genome shotgun (WGS) entry which is preliminary data.</text>
</comment>
<evidence type="ECO:0000256" key="1">
    <source>
        <dbReference type="SAM" id="SignalP"/>
    </source>
</evidence>
<name>A0ABQ3C5E4_9GAMM</name>
<keyword evidence="3" id="KW-1185">Reference proteome</keyword>
<dbReference type="EMBL" id="BMXY01000003">
    <property type="protein sequence ID" value="GGZ68497.1"/>
    <property type="molecule type" value="Genomic_DNA"/>
</dbReference>
<organism evidence="2 3">
    <name type="scientific">Cognatilysobacter xinjiangensis</name>
    <dbReference type="NCBI Taxonomy" id="546892"/>
    <lineage>
        <taxon>Bacteria</taxon>
        <taxon>Pseudomonadati</taxon>
        <taxon>Pseudomonadota</taxon>
        <taxon>Gammaproteobacteria</taxon>
        <taxon>Lysobacterales</taxon>
        <taxon>Lysobacteraceae</taxon>
        <taxon>Cognatilysobacter</taxon>
    </lineage>
</organism>
<feature type="signal peptide" evidence="1">
    <location>
        <begin position="1"/>
        <end position="22"/>
    </location>
</feature>
<feature type="chain" id="PRO_5047085991" description="Porin" evidence="1">
    <location>
        <begin position="23"/>
        <end position="257"/>
    </location>
</feature>
<proteinExistence type="predicted"/>
<dbReference type="RefSeq" id="WP_189450175.1">
    <property type="nucleotide sequence ID" value="NZ_BMXY01000003.1"/>
</dbReference>
<keyword evidence="1" id="KW-0732">Signal</keyword>
<gene>
    <name evidence="2" type="ORF">GCM10008101_23500</name>
</gene>
<evidence type="ECO:0000313" key="2">
    <source>
        <dbReference type="EMBL" id="GGZ68497.1"/>
    </source>
</evidence>
<protein>
    <recommendedName>
        <fullName evidence="4">Porin</fullName>
    </recommendedName>
</protein>
<sequence length="257" mass="25758">MKLHRTLIALAAASLFAAPAFAFGDDAWIDGYVYVDDWAMTTAYVDVSGDVDVASRSSATVDQDQAAGFNYSYGEGDQAADFNGNAMEDASGNIGVNISAGAGNAQANDAALSAVDGNRVFASAQVFGYQESLLNEGTSYIGGFYSAVIDDDALSDASGNIGVNVAAGVGNVQGNAMAASVNSSGRYALASADSDQIADSNTWGTSTFAPHDLFAVLGGNALSDASGNIGVNVSAGVGNLQHNGLAIASASCGTCTP</sequence>
<reference evidence="3" key="1">
    <citation type="journal article" date="2019" name="Int. J. Syst. Evol. Microbiol.">
        <title>The Global Catalogue of Microorganisms (GCM) 10K type strain sequencing project: providing services to taxonomists for standard genome sequencing and annotation.</title>
        <authorList>
            <consortium name="The Broad Institute Genomics Platform"/>
            <consortium name="The Broad Institute Genome Sequencing Center for Infectious Disease"/>
            <person name="Wu L."/>
            <person name="Ma J."/>
        </authorList>
    </citation>
    <scope>NUCLEOTIDE SEQUENCE [LARGE SCALE GENOMIC DNA]</scope>
    <source>
        <strain evidence="3">KCTC 22558</strain>
    </source>
</reference>